<dbReference type="Proteomes" id="UP000182658">
    <property type="component" value="Unassembled WGS sequence"/>
</dbReference>
<evidence type="ECO:0000313" key="3">
    <source>
        <dbReference type="Proteomes" id="UP000182658"/>
    </source>
</evidence>
<reference evidence="2 3" key="1">
    <citation type="submission" date="2016-10" db="EMBL/GenBank/DDBJ databases">
        <title>Draft genome sequence of Coniochaeta ligniaria NRRL30616, a lignocellulolytic fungus for bioabatement of inhibitors in plant biomass hydrolysates.</title>
        <authorList>
            <consortium name="DOE Joint Genome Institute"/>
            <person name="Jimenez D.J."/>
            <person name="Hector R.E."/>
            <person name="Riley R."/>
            <person name="Sun H."/>
            <person name="Grigoriev I.V."/>
            <person name="Van Elsas J.D."/>
            <person name="Nichols N.N."/>
        </authorList>
    </citation>
    <scope>NUCLEOTIDE SEQUENCE [LARGE SCALE GENOMIC DNA]</scope>
    <source>
        <strain evidence="2 3">NRRL 30616</strain>
    </source>
</reference>
<sequence length="172" mass="19037">MPSPPPFSSKRPEEASPQKYRWERVLKIAEIGPASLCSLILWQYAGRLDAPPDSGYINDSQVAGPVFIDFFRYPAPKLVLISALGFGCCVSSFGYRRQREDPFQAVVFALVVGTVATVAYGLGESPNMMLLGYMPFATCAAMIFSLCGHAIVRWTRPEKGNKIENQEKLQLL</sequence>
<keyword evidence="1" id="KW-0812">Transmembrane</keyword>
<dbReference type="OrthoDB" id="4768569at2759"/>
<keyword evidence="3" id="KW-1185">Reference proteome</keyword>
<dbReference type="InParanoid" id="A0A1J7J4Y7"/>
<evidence type="ECO:0000256" key="1">
    <source>
        <dbReference type="SAM" id="Phobius"/>
    </source>
</evidence>
<organism evidence="2 3">
    <name type="scientific">Coniochaeta ligniaria NRRL 30616</name>
    <dbReference type="NCBI Taxonomy" id="1408157"/>
    <lineage>
        <taxon>Eukaryota</taxon>
        <taxon>Fungi</taxon>
        <taxon>Dikarya</taxon>
        <taxon>Ascomycota</taxon>
        <taxon>Pezizomycotina</taxon>
        <taxon>Sordariomycetes</taxon>
        <taxon>Sordariomycetidae</taxon>
        <taxon>Coniochaetales</taxon>
        <taxon>Coniochaetaceae</taxon>
        <taxon>Coniochaeta</taxon>
    </lineage>
</organism>
<keyword evidence="1" id="KW-0472">Membrane</keyword>
<dbReference type="InterPro" id="IPR036259">
    <property type="entry name" value="MFS_trans_sf"/>
</dbReference>
<feature type="transmembrane region" description="Helical" evidence="1">
    <location>
        <begin position="128"/>
        <end position="152"/>
    </location>
</feature>
<feature type="transmembrane region" description="Helical" evidence="1">
    <location>
        <begin position="102"/>
        <end position="122"/>
    </location>
</feature>
<keyword evidence="1" id="KW-1133">Transmembrane helix</keyword>
<evidence type="ECO:0000313" key="2">
    <source>
        <dbReference type="EMBL" id="OIW34525.1"/>
    </source>
</evidence>
<feature type="transmembrane region" description="Helical" evidence="1">
    <location>
        <begin position="78"/>
        <end position="95"/>
    </location>
</feature>
<name>A0A1J7J4Y7_9PEZI</name>
<proteinExistence type="predicted"/>
<dbReference type="SUPFAM" id="SSF103473">
    <property type="entry name" value="MFS general substrate transporter"/>
    <property type="match status" value="1"/>
</dbReference>
<gene>
    <name evidence="2" type="ORF">CONLIGDRAFT_709848</name>
</gene>
<protein>
    <submittedName>
        <fullName evidence="2">Uncharacterized protein</fullName>
    </submittedName>
</protein>
<accession>A0A1J7J4Y7</accession>
<dbReference type="AlphaFoldDB" id="A0A1J7J4Y7"/>
<dbReference type="EMBL" id="KV875093">
    <property type="protein sequence ID" value="OIW34525.1"/>
    <property type="molecule type" value="Genomic_DNA"/>
</dbReference>